<sequence>MRVAKKEGWNVAAGIRDPLDDDPMEVFFQERLARQSARNNRPRKNGKLKCQVCSFQMGPEKWEVWHQTRWRIGPCWVTNFLAAWPTRFCSREIPTYGSMLPYPSTYQHRFGTAYTEVPQSRSACIKKKKSLKVLLKFLG</sequence>
<protein>
    <submittedName>
        <fullName evidence="1">Uncharacterized protein</fullName>
    </submittedName>
</protein>
<proteinExistence type="predicted"/>
<organism evidence="1 2">
    <name type="scientific">Gigaspora rosea</name>
    <dbReference type="NCBI Taxonomy" id="44941"/>
    <lineage>
        <taxon>Eukaryota</taxon>
        <taxon>Fungi</taxon>
        <taxon>Fungi incertae sedis</taxon>
        <taxon>Mucoromycota</taxon>
        <taxon>Glomeromycotina</taxon>
        <taxon>Glomeromycetes</taxon>
        <taxon>Diversisporales</taxon>
        <taxon>Gigasporaceae</taxon>
        <taxon>Gigaspora</taxon>
    </lineage>
</organism>
<evidence type="ECO:0000313" key="2">
    <source>
        <dbReference type="Proteomes" id="UP000266673"/>
    </source>
</evidence>
<name>A0A397VH02_9GLOM</name>
<gene>
    <name evidence="1" type="ORF">C2G38_2140845</name>
</gene>
<reference evidence="1 2" key="1">
    <citation type="submission" date="2018-06" db="EMBL/GenBank/DDBJ databases">
        <title>Comparative genomics reveals the genomic features of Rhizophagus irregularis, R. cerebriforme, R. diaphanum and Gigaspora rosea, and their symbiotic lifestyle signature.</title>
        <authorList>
            <person name="Morin E."/>
            <person name="San Clemente H."/>
            <person name="Chen E.C.H."/>
            <person name="De La Providencia I."/>
            <person name="Hainaut M."/>
            <person name="Kuo A."/>
            <person name="Kohler A."/>
            <person name="Murat C."/>
            <person name="Tang N."/>
            <person name="Roy S."/>
            <person name="Loubradou J."/>
            <person name="Henrissat B."/>
            <person name="Grigoriev I.V."/>
            <person name="Corradi N."/>
            <person name="Roux C."/>
            <person name="Martin F.M."/>
        </authorList>
    </citation>
    <scope>NUCLEOTIDE SEQUENCE [LARGE SCALE GENOMIC DNA]</scope>
    <source>
        <strain evidence="1 2">DAOM 194757</strain>
    </source>
</reference>
<dbReference type="Proteomes" id="UP000266673">
    <property type="component" value="Unassembled WGS sequence"/>
</dbReference>
<keyword evidence="2" id="KW-1185">Reference proteome</keyword>
<evidence type="ECO:0000313" key="1">
    <source>
        <dbReference type="EMBL" id="RIB21101.1"/>
    </source>
</evidence>
<accession>A0A397VH02</accession>
<comment type="caution">
    <text evidence="1">The sequence shown here is derived from an EMBL/GenBank/DDBJ whole genome shotgun (WGS) entry which is preliminary data.</text>
</comment>
<dbReference type="AlphaFoldDB" id="A0A397VH02"/>
<dbReference type="EMBL" id="QKWP01000380">
    <property type="protein sequence ID" value="RIB21101.1"/>
    <property type="molecule type" value="Genomic_DNA"/>
</dbReference>